<evidence type="ECO:0000313" key="1">
    <source>
        <dbReference type="EMBL" id="QBK91527.1"/>
    </source>
</evidence>
<reference evidence="1" key="1">
    <citation type="journal article" date="2019" name="MBio">
        <title>Virus Genomes from Deep Sea Sediments Expand the Ocean Megavirome and Support Independent Origins of Viral Gigantism.</title>
        <authorList>
            <person name="Backstrom D."/>
            <person name="Yutin N."/>
            <person name="Jorgensen S.L."/>
            <person name="Dharamshi J."/>
            <person name="Homa F."/>
            <person name="Zaremba-Niedwiedzka K."/>
            <person name="Spang A."/>
            <person name="Wolf Y.I."/>
            <person name="Koonin E.V."/>
            <person name="Ettema T.J."/>
        </authorList>
    </citation>
    <scope>NUCLEOTIDE SEQUENCE</scope>
</reference>
<proteinExistence type="predicted"/>
<protein>
    <submittedName>
        <fullName evidence="1">Uncharacterized protein</fullName>
    </submittedName>
</protein>
<sequence>MSKLKEITLHQLTKDKKTLFDILNICNQHQDICRSVPEFWKEKLTKLFGKYFVLKRGDLVTGNDWYNFVKSITSGIEYRYGIQVSIFDHQKVIRRRLFASRILETGYGNPILSGTIDGILPKEGTPGYFVELHYESDHHDGRINEIFFYEGNENETFKIVLSYLADKIVELFNPNILGTVEEITTDEMKEAINNKLIDEVYGVKWFSLDMYSEYTSDFDTYLSIDGCIYNISI</sequence>
<accession>A0A481Z6Y1</accession>
<dbReference type="EMBL" id="MK500543">
    <property type="protein sequence ID" value="QBK91527.1"/>
    <property type="molecule type" value="Genomic_DNA"/>
</dbReference>
<name>A0A481Z6Y1_9VIRU</name>
<organism evidence="1">
    <name type="scientific">Pithovirus LCPAC302</name>
    <dbReference type="NCBI Taxonomy" id="2506593"/>
    <lineage>
        <taxon>Viruses</taxon>
        <taxon>Pithoviruses</taxon>
    </lineage>
</organism>
<gene>
    <name evidence="1" type="ORF">LCPAC302_01470</name>
</gene>